<organism evidence="1 2">
    <name type="scientific">Microvirga tunisiensis</name>
    <dbReference type="NCBI Taxonomy" id="2108360"/>
    <lineage>
        <taxon>Bacteria</taxon>
        <taxon>Pseudomonadati</taxon>
        <taxon>Pseudomonadota</taxon>
        <taxon>Alphaproteobacteria</taxon>
        <taxon>Hyphomicrobiales</taxon>
        <taxon>Methylobacteriaceae</taxon>
        <taxon>Microvirga</taxon>
    </lineage>
</organism>
<evidence type="ECO:0000313" key="1">
    <source>
        <dbReference type="EMBL" id="MPR25987.1"/>
    </source>
</evidence>
<dbReference type="Gene3D" id="3.40.50.720">
    <property type="entry name" value="NAD(P)-binding Rossmann-like Domain"/>
    <property type="match status" value="1"/>
</dbReference>
<keyword evidence="2" id="KW-1185">Reference proteome</keyword>
<sequence>MKRFEDSVVLVTGTASRTEHAAMRRLYSEGSRIGAAGLKLARLGKLMNTFPGEDCLKAFSINVATEAWTFVEGTKVLFGKITHVFNAGIKDVGISDSNVNDNPQASNQTCEAFVRVPDNEDAVTAVVVNLALAGLRSVSNKLLYVASRSRVSGITASMAVGLAPCGIGSH</sequence>
<dbReference type="InterPro" id="IPR036291">
    <property type="entry name" value="NAD(P)-bd_dom_sf"/>
</dbReference>
<evidence type="ECO:0000313" key="2">
    <source>
        <dbReference type="Proteomes" id="UP000403266"/>
    </source>
</evidence>
<dbReference type="Proteomes" id="UP000403266">
    <property type="component" value="Unassembled WGS sequence"/>
</dbReference>
<gene>
    <name evidence="1" type="ORF">FS320_12310</name>
</gene>
<accession>A0A5N7MGH9</accession>
<name>A0A5N7MGH9_9HYPH</name>
<dbReference type="EMBL" id="VOSK01000036">
    <property type="protein sequence ID" value="MPR25987.1"/>
    <property type="molecule type" value="Genomic_DNA"/>
</dbReference>
<reference evidence="1 2" key="1">
    <citation type="journal article" date="2019" name="Syst. Appl. Microbiol.">
        <title>Microvirga tunisiensis sp. nov., a root nodule symbiotic bacterium isolated from Lupinus micranthus and L. luteus grown in Northern Tunisia.</title>
        <authorList>
            <person name="Msaddak A."/>
            <person name="Rejili M."/>
            <person name="Duran D."/>
            <person name="Mars M."/>
            <person name="Palacios J.M."/>
            <person name="Ruiz-Argueso T."/>
            <person name="Rey L."/>
            <person name="Imperial J."/>
        </authorList>
    </citation>
    <scope>NUCLEOTIDE SEQUENCE [LARGE SCALE GENOMIC DNA]</scope>
    <source>
        <strain evidence="1 2">Lmie10</strain>
    </source>
</reference>
<protein>
    <submittedName>
        <fullName evidence="1">Uncharacterized protein</fullName>
    </submittedName>
</protein>
<comment type="caution">
    <text evidence="1">The sequence shown here is derived from an EMBL/GenBank/DDBJ whole genome shotgun (WGS) entry which is preliminary data.</text>
</comment>
<dbReference type="AlphaFoldDB" id="A0A5N7MGH9"/>
<proteinExistence type="predicted"/>
<dbReference type="SUPFAM" id="SSF51735">
    <property type="entry name" value="NAD(P)-binding Rossmann-fold domains"/>
    <property type="match status" value="1"/>
</dbReference>
<dbReference type="RefSeq" id="WP_152711870.1">
    <property type="nucleotide sequence ID" value="NZ_VOSJ01000153.1"/>
</dbReference>